<dbReference type="Proteomes" id="UP000002280">
    <property type="component" value="Chromosome 3"/>
</dbReference>
<reference evidence="10 11" key="1">
    <citation type="journal article" date="2007" name="Nature">
        <title>Genome of the marsupial Monodelphis domestica reveals innovation in non-coding sequences.</title>
        <authorList>
            <person name="Mikkelsen T.S."/>
            <person name="Wakefield M.J."/>
            <person name="Aken B."/>
            <person name="Amemiya C.T."/>
            <person name="Chang J.L."/>
            <person name="Duke S."/>
            <person name="Garber M."/>
            <person name="Gentles A.J."/>
            <person name="Goodstadt L."/>
            <person name="Heger A."/>
            <person name="Jurka J."/>
            <person name="Kamal M."/>
            <person name="Mauceli E."/>
            <person name="Searle S.M."/>
            <person name="Sharpe T."/>
            <person name="Baker M.L."/>
            <person name="Batzer M.A."/>
            <person name="Benos P.V."/>
            <person name="Belov K."/>
            <person name="Clamp M."/>
            <person name="Cook A."/>
            <person name="Cuff J."/>
            <person name="Das R."/>
            <person name="Davidow L."/>
            <person name="Deakin J.E."/>
            <person name="Fazzari M.J."/>
            <person name="Glass J.L."/>
            <person name="Grabherr M."/>
            <person name="Greally J.M."/>
            <person name="Gu W."/>
            <person name="Hore T.A."/>
            <person name="Huttley G.A."/>
            <person name="Kleber M."/>
            <person name="Jirtle R.L."/>
            <person name="Koina E."/>
            <person name="Lee J.T."/>
            <person name="Mahony S."/>
            <person name="Marra M.A."/>
            <person name="Miller R.D."/>
            <person name="Nicholls R.D."/>
            <person name="Oda M."/>
            <person name="Papenfuss A.T."/>
            <person name="Parra Z.E."/>
            <person name="Pollock D.D."/>
            <person name="Ray D.A."/>
            <person name="Schein J.E."/>
            <person name="Speed T.P."/>
            <person name="Thompson K."/>
            <person name="VandeBerg J.L."/>
            <person name="Wade C.M."/>
            <person name="Walker J.A."/>
            <person name="Waters P.D."/>
            <person name="Webber C."/>
            <person name="Weidman J.R."/>
            <person name="Xie X."/>
            <person name="Zody M.C."/>
            <person name="Baldwin J."/>
            <person name="Abdouelleil A."/>
            <person name="Abdulkadir J."/>
            <person name="Abebe A."/>
            <person name="Abera B."/>
            <person name="Abreu J."/>
            <person name="Acer S.C."/>
            <person name="Aftuck L."/>
            <person name="Alexander A."/>
            <person name="An P."/>
            <person name="Anderson E."/>
            <person name="Anderson S."/>
            <person name="Arachi H."/>
            <person name="Azer M."/>
            <person name="Bachantsang P."/>
            <person name="Barry A."/>
            <person name="Bayul T."/>
            <person name="Berlin A."/>
            <person name="Bessette D."/>
            <person name="Bloom T."/>
            <person name="Bloom T."/>
            <person name="Boguslavskiy L."/>
            <person name="Bonnet C."/>
            <person name="Boukhgalter B."/>
            <person name="Bourzgui I."/>
            <person name="Brown A."/>
            <person name="Cahill P."/>
            <person name="Channer S."/>
            <person name="Cheshatsang Y."/>
            <person name="Chuda L."/>
            <person name="Citroen M."/>
            <person name="Collymore A."/>
            <person name="Cooke P."/>
            <person name="Costello M."/>
            <person name="D'Aco K."/>
            <person name="Daza R."/>
            <person name="De Haan G."/>
            <person name="DeGray S."/>
            <person name="DeMaso C."/>
            <person name="Dhargay N."/>
            <person name="Dooley K."/>
            <person name="Dooley E."/>
            <person name="Doricent M."/>
            <person name="Dorje P."/>
            <person name="Dorjee K."/>
            <person name="Dupes A."/>
            <person name="Elong R."/>
            <person name="Falk J."/>
            <person name="Farina A."/>
            <person name="Faro S."/>
            <person name="Ferguson D."/>
            <person name="Fisher S."/>
            <person name="Foley C.D."/>
            <person name="Franke A."/>
            <person name="Friedrich D."/>
            <person name="Gadbois L."/>
            <person name="Gearin G."/>
            <person name="Gearin C.R."/>
            <person name="Giannoukos G."/>
            <person name="Goode T."/>
            <person name="Graham J."/>
            <person name="Grandbois E."/>
            <person name="Grewal S."/>
            <person name="Gyaltsen K."/>
            <person name="Hafez N."/>
            <person name="Hagos B."/>
            <person name="Hall J."/>
            <person name="Henson C."/>
            <person name="Hollinger A."/>
            <person name="Honan T."/>
            <person name="Huard M.D."/>
            <person name="Hughes L."/>
            <person name="Hurhula B."/>
            <person name="Husby M.E."/>
            <person name="Kamat A."/>
            <person name="Kanga B."/>
            <person name="Kashin S."/>
            <person name="Khazanovich D."/>
            <person name="Kisner P."/>
            <person name="Lance K."/>
            <person name="Lara M."/>
            <person name="Lee W."/>
            <person name="Lennon N."/>
            <person name="Letendre F."/>
            <person name="LeVine R."/>
            <person name="Lipovsky A."/>
            <person name="Liu X."/>
            <person name="Liu J."/>
            <person name="Liu S."/>
            <person name="Lokyitsang T."/>
            <person name="Lokyitsang Y."/>
            <person name="Lubonja R."/>
            <person name="Lui A."/>
            <person name="MacDonald P."/>
            <person name="Magnisalis V."/>
            <person name="Maru K."/>
            <person name="Matthews C."/>
            <person name="McCusker W."/>
            <person name="McDonough S."/>
            <person name="Mehta T."/>
            <person name="Meldrim J."/>
            <person name="Meneus L."/>
            <person name="Mihai O."/>
            <person name="Mihalev A."/>
            <person name="Mihova T."/>
            <person name="Mittelman R."/>
            <person name="Mlenga V."/>
            <person name="Montmayeur A."/>
            <person name="Mulrain L."/>
            <person name="Navidi A."/>
            <person name="Naylor J."/>
            <person name="Negash T."/>
            <person name="Nguyen T."/>
            <person name="Nguyen N."/>
            <person name="Nicol R."/>
            <person name="Norbu C."/>
            <person name="Norbu N."/>
            <person name="Novod N."/>
            <person name="O'Neill B."/>
            <person name="Osman S."/>
            <person name="Markiewicz E."/>
            <person name="Oyono O.L."/>
            <person name="Patti C."/>
            <person name="Phunkhang P."/>
            <person name="Pierre F."/>
            <person name="Priest M."/>
            <person name="Raghuraman S."/>
            <person name="Rege F."/>
            <person name="Reyes R."/>
            <person name="Rise C."/>
            <person name="Rogov P."/>
            <person name="Ross K."/>
            <person name="Ryan E."/>
            <person name="Settipalli S."/>
            <person name="Shea T."/>
            <person name="Sherpa N."/>
            <person name="Shi L."/>
            <person name="Shih D."/>
            <person name="Sparrow T."/>
            <person name="Spaulding J."/>
            <person name="Stalker J."/>
            <person name="Stange-Thomann N."/>
            <person name="Stavropoulos S."/>
            <person name="Stone C."/>
            <person name="Strader C."/>
            <person name="Tesfaye S."/>
            <person name="Thomson T."/>
            <person name="Thoulutsang Y."/>
            <person name="Thoulutsang D."/>
            <person name="Topham K."/>
            <person name="Topping I."/>
            <person name="Tsamla T."/>
            <person name="Vassiliev H."/>
            <person name="Vo A."/>
            <person name="Wangchuk T."/>
            <person name="Wangdi T."/>
            <person name="Weiand M."/>
            <person name="Wilkinson J."/>
            <person name="Wilson A."/>
            <person name="Yadav S."/>
            <person name="Young G."/>
            <person name="Yu Q."/>
            <person name="Zembek L."/>
            <person name="Zhong D."/>
            <person name="Zimmer A."/>
            <person name="Zwirko Z."/>
            <person name="Jaffe D.B."/>
            <person name="Alvarez P."/>
            <person name="Brockman W."/>
            <person name="Butler J."/>
            <person name="Chin C."/>
            <person name="Gnerre S."/>
            <person name="MacCallum I."/>
            <person name="Graves J.A."/>
            <person name="Ponting C.P."/>
            <person name="Breen M."/>
            <person name="Samollow P.B."/>
            <person name="Lander E.S."/>
            <person name="Lindblad-Toh K."/>
        </authorList>
    </citation>
    <scope>NUCLEOTIDE SEQUENCE [LARGE SCALE GENOMIC DNA]</scope>
</reference>
<sequence>MAEPKDPLSMRCPESMTAVAASTTSLGTRAPAALTLRVVAECSRSKARACELRLPHGTVATPVFMPVGTQGTMKGVTAAQLDNLGCRICLGNTYHLGMRPGPELIQKASGLHGFMNWKRNLLTDSGGFQMVSLLALSEVTEEGVRFRSPYDGAEILLSPEKSVEIQNALGSDIMMQLDDVVSSTLTGSRVEEAMHRSIRWLDRCILANQRPDQQNLFAIIQGGLDPALRRKCLEEMTKRNVPGFAIGGLSGGESKEQFWKMVTLSTDQLPREKPRYLMGVGYATDLVVCVALGCDMFDCVFPTRTARFGSALVPTGNLQLKKKQFAKDFRPIDEACTCPTCQRHTRAFLHVLLHSNNTAALHHVTVHNIAYQLQLMNAIRTSIVEHRFPEFVQNFIKTMSFCHPLKARHGGGWIWIWICLSHPHLLCKKTALHDYTYIIDIRLLTFSLDGG</sequence>
<feature type="binding site" evidence="8">
    <location>
        <position position="336"/>
    </location>
    <ligand>
        <name>Zn(2+)</name>
        <dbReference type="ChEBI" id="CHEBI:29105"/>
    </ligand>
</feature>
<accession>A0A5F8G3U8</accession>
<dbReference type="NCBIfam" id="TIGR00430">
    <property type="entry name" value="Q_tRNA_tgt"/>
    <property type="match status" value="1"/>
</dbReference>
<reference evidence="10" key="3">
    <citation type="submission" date="2025-09" db="UniProtKB">
        <authorList>
            <consortium name="Ensembl"/>
        </authorList>
    </citation>
    <scope>IDENTIFICATION</scope>
</reference>
<dbReference type="Pfam" id="PF01702">
    <property type="entry name" value="TGT"/>
    <property type="match status" value="1"/>
</dbReference>
<keyword evidence="8" id="KW-0496">Mitochondrion</keyword>
<proteinExistence type="inferred from homology"/>
<comment type="similarity">
    <text evidence="8">Belongs to the queuine tRNA-ribosyltransferase family.</text>
</comment>
<dbReference type="GO" id="GO:0002099">
    <property type="term" value="P:tRNA wobble guanine modification"/>
    <property type="evidence" value="ECO:0007669"/>
    <property type="project" value="Ensembl"/>
</dbReference>
<reference evidence="10" key="2">
    <citation type="submission" date="2025-08" db="UniProtKB">
        <authorList>
            <consortium name="Ensembl"/>
        </authorList>
    </citation>
    <scope>IDENTIFICATION</scope>
</reference>
<dbReference type="GO" id="GO:0042803">
    <property type="term" value="F:protein homodimerization activity"/>
    <property type="evidence" value="ECO:0007669"/>
    <property type="project" value="Ensembl"/>
</dbReference>
<dbReference type="Bgee" id="ENSMODG00000005954">
    <property type="expression patterns" value="Expressed in testis and 19 other cell types or tissues"/>
</dbReference>
<dbReference type="InParanoid" id="A0A5F8G3U8"/>
<dbReference type="STRING" id="13616.ENSMODP00000042090"/>
<evidence type="ECO:0000313" key="10">
    <source>
        <dbReference type="Ensembl" id="ENSMODP00000042090.1"/>
    </source>
</evidence>
<evidence type="ECO:0000259" key="9">
    <source>
        <dbReference type="Pfam" id="PF01702"/>
    </source>
</evidence>
<dbReference type="NCBIfam" id="TIGR00449">
    <property type="entry name" value="tgt_general"/>
    <property type="match status" value="1"/>
</dbReference>
<feature type="binding site" evidence="8">
    <location>
        <position position="248"/>
    </location>
    <ligand>
        <name>substrate</name>
    </ligand>
</feature>
<keyword evidence="8" id="KW-1000">Mitochondrion outer membrane</keyword>
<dbReference type="GO" id="GO:0005741">
    <property type="term" value="C:mitochondrial outer membrane"/>
    <property type="evidence" value="ECO:0007669"/>
    <property type="project" value="UniProtKB-SubCell"/>
</dbReference>
<comment type="catalytic activity">
    <reaction evidence="6 8">
        <text>guanosine(34) in tRNA + queuine = queuosine(34) in tRNA + guanine</text>
        <dbReference type="Rhea" id="RHEA:16633"/>
        <dbReference type="Rhea" id="RHEA-COMP:10341"/>
        <dbReference type="Rhea" id="RHEA-COMP:18571"/>
        <dbReference type="ChEBI" id="CHEBI:16235"/>
        <dbReference type="ChEBI" id="CHEBI:17433"/>
        <dbReference type="ChEBI" id="CHEBI:74269"/>
        <dbReference type="ChEBI" id="CHEBI:194431"/>
        <dbReference type="EC" id="2.4.2.64"/>
    </reaction>
</comment>
<evidence type="ECO:0000256" key="8">
    <source>
        <dbReference type="HAMAP-Rule" id="MF_03218"/>
    </source>
</evidence>
<feature type="active site" description="Nucleophile" evidence="8">
    <location>
        <position position="298"/>
    </location>
</feature>
<feature type="binding site" evidence="8">
    <location>
        <position position="341"/>
    </location>
    <ligand>
        <name>Zn(2+)</name>
        <dbReference type="ChEBI" id="CHEBI:29105"/>
    </ligand>
</feature>
<evidence type="ECO:0000256" key="1">
    <source>
        <dbReference type="ARBA" id="ARBA00022676"/>
    </source>
</evidence>
<dbReference type="GeneTree" id="ENSGT00530000063679"/>
<dbReference type="PANTHER" id="PTHR43530:SF1">
    <property type="entry name" value="QUEUINE TRNA-RIBOSYLTRANSFERASE CATALYTIC SUBUNIT 1"/>
    <property type="match status" value="1"/>
</dbReference>
<feature type="binding site" evidence="8">
    <location>
        <position position="221"/>
    </location>
    <ligand>
        <name>substrate</name>
    </ligand>
</feature>
<evidence type="ECO:0000256" key="4">
    <source>
        <dbReference type="ARBA" id="ARBA00022723"/>
    </source>
</evidence>
<name>A0A5F8G3U8_MONDO</name>
<dbReference type="GO" id="GO:0046872">
    <property type="term" value="F:metal ion binding"/>
    <property type="evidence" value="ECO:0007669"/>
    <property type="project" value="UniProtKB-KW"/>
</dbReference>
<comment type="cofactor">
    <cofactor evidence="8">
        <name>Zn(2+)</name>
        <dbReference type="ChEBI" id="CHEBI:29105"/>
    </cofactor>
</comment>
<dbReference type="AlphaFoldDB" id="A0A5F8G3U8"/>
<dbReference type="SUPFAM" id="SSF51713">
    <property type="entry name" value="tRNA-guanine transglycosylase"/>
    <property type="match status" value="1"/>
</dbReference>
<feature type="region of interest" description="RNA binding; important for wobble base 34 recognition" evidence="8">
    <location>
        <begin position="303"/>
        <end position="307"/>
    </location>
</feature>
<dbReference type="GO" id="GO:0008479">
    <property type="term" value="F:tRNA-guanosine(34) queuine transglycosylase activity"/>
    <property type="evidence" value="ECO:0000318"/>
    <property type="project" value="GO_Central"/>
</dbReference>
<protein>
    <recommendedName>
        <fullName evidence="8">Queuine tRNA-ribosyltransferase catalytic subunit 1</fullName>
        <ecNumber evidence="8">2.4.2.64</ecNumber>
    </recommendedName>
    <alternativeName>
        <fullName evidence="8">Guanine insertion enzyme</fullName>
    </alternativeName>
    <alternativeName>
        <fullName evidence="8">tRNA-guanine transglycosylase</fullName>
    </alternativeName>
</protein>
<keyword evidence="2 8" id="KW-0808">Transferase</keyword>
<comment type="function">
    <text evidence="8">Catalytic subunit of the queuine tRNA-ribosyltransferase (TGT) that catalyzes the base-exchange of a guanine (G) residue with queuine (Q) at position 34 (anticodon wobble position) in tRNAs with GU(N) anticodons (tRNA-Asp, -Asn, -His and -Tyr), resulting in the hypermodified nucleoside queuosine (7-(((4,5-cis-dihydroxy-2-cyclopenten-1-yl)amino)methyl)-7-deazaguanosine). Catalysis occurs through a double-displacement mechanism. The nucleophile active site attacks the C1' of nucleotide 34 to detach the guanine base from the RNA, forming a covalent enzyme-RNA intermediate. The proton acceptor active site deprotonates the incoming queuine, allowing a nucleophilic attack on the C1' of the ribose to form the product.</text>
</comment>
<dbReference type="PANTHER" id="PTHR43530">
    <property type="entry name" value="QUEUINE TRNA-RIBOSYLTRANSFERASE CATALYTIC SUBUNIT 1"/>
    <property type="match status" value="1"/>
</dbReference>
<keyword evidence="8" id="KW-0472">Membrane</keyword>
<dbReference type="InterPro" id="IPR002616">
    <property type="entry name" value="tRNA_ribo_trans-like"/>
</dbReference>
<comment type="subunit">
    <text evidence="7 8">Heterodimer of a catalytic subunit QTRT1 and an accessory subunit QTRT2.</text>
</comment>
<evidence type="ECO:0000256" key="7">
    <source>
        <dbReference type="ARBA" id="ARBA00062453"/>
    </source>
</evidence>
<feature type="active site" description="Proton acceptor" evidence="8">
    <location>
        <position position="124"/>
    </location>
</feature>
<dbReference type="FunFam" id="3.20.20.105:FF:000001">
    <property type="entry name" value="Queuine tRNA-ribosyltransferase"/>
    <property type="match status" value="1"/>
</dbReference>
<feature type="domain" description="tRNA-guanine(15) transglycosylase-like" evidence="9">
    <location>
        <begin position="45"/>
        <end position="399"/>
    </location>
</feature>
<feature type="binding site" evidence="8">
    <location>
        <position position="178"/>
    </location>
    <ligand>
        <name>substrate</name>
    </ligand>
</feature>
<dbReference type="Ensembl" id="ENSMODT00000064131.1">
    <property type="protein sequence ID" value="ENSMODP00000042090.1"/>
    <property type="gene ID" value="ENSMODG00000005954.2"/>
</dbReference>
<keyword evidence="3 8" id="KW-0819">tRNA processing</keyword>
<feature type="binding site" evidence="8">
    <location>
        <begin position="124"/>
        <end position="128"/>
    </location>
    <ligand>
        <name>substrate</name>
    </ligand>
</feature>
<evidence type="ECO:0000256" key="2">
    <source>
        <dbReference type="ARBA" id="ARBA00022679"/>
    </source>
</evidence>
<gene>
    <name evidence="8 10" type="primary">QTRT1</name>
</gene>
<keyword evidence="11" id="KW-1185">Reference proteome</keyword>
<feature type="binding site" evidence="8">
    <location>
        <position position="338"/>
    </location>
    <ligand>
        <name>Zn(2+)</name>
        <dbReference type="ChEBI" id="CHEBI:29105"/>
    </ligand>
</feature>
<keyword evidence="5 8" id="KW-0862">Zinc</keyword>
<dbReference type="InterPro" id="IPR004803">
    <property type="entry name" value="TGT"/>
</dbReference>
<keyword evidence="8" id="KW-0963">Cytoplasm</keyword>
<dbReference type="Gene3D" id="3.20.20.105">
    <property type="entry name" value="Queuine tRNA-ribosyltransferase-like"/>
    <property type="match status" value="1"/>
</dbReference>
<evidence type="ECO:0000313" key="11">
    <source>
        <dbReference type="Proteomes" id="UP000002280"/>
    </source>
</evidence>
<dbReference type="GO" id="GO:0120507">
    <property type="term" value="C:tRNA-guanine transglycosylase complex"/>
    <property type="evidence" value="ECO:0007669"/>
    <property type="project" value="Ensembl"/>
</dbReference>
<feature type="binding site" evidence="8">
    <location>
        <position position="367"/>
    </location>
    <ligand>
        <name>Zn(2+)</name>
        <dbReference type="ChEBI" id="CHEBI:29105"/>
    </ligand>
</feature>
<dbReference type="GO" id="GO:0046982">
    <property type="term" value="F:protein heterodimerization activity"/>
    <property type="evidence" value="ECO:0007669"/>
    <property type="project" value="Ensembl"/>
</dbReference>
<organism evidence="10 11">
    <name type="scientific">Monodelphis domestica</name>
    <name type="common">Gray short-tailed opossum</name>
    <dbReference type="NCBI Taxonomy" id="13616"/>
    <lineage>
        <taxon>Eukaryota</taxon>
        <taxon>Metazoa</taxon>
        <taxon>Chordata</taxon>
        <taxon>Craniata</taxon>
        <taxon>Vertebrata</taxon>
        <taxon>Euteleostomi</taxon>
        <taxon>Mammalia</taxon>
        <taxon>Metatheria</taxon>
        <taxon>Didelphimorphia</taxon>
        <taxon>Didelphidae</taxon>
        <taxon>Monodelphis</taxon>
    </lineage>
</organism>
<evidence type="ECO:0000256" key="6">
    <source>
        <dbReference type="ARBA" id="ARBA00052706"/>
    </source>
</evidence>
<evidence type="ECO:0000256" key="5">
    <source>
        <dbReference type="ARBA" id="ARBA00022833"/>
    </source>
</evidence>
<dbReference type="FunCoup" id="A0A5F8G3U8">
    <property type="interactions" value="128"/>
</dbReference>
<dbReference type="OMA" id="IDLFDCV"/>
<dbReference type="EC" id="2.4.2.64" evidence="8"/>
<dbReference type="InterPro" id="IPR036511">
    <property type="entry name" value="TGT-like_sf"/>
</dbReference>
<comment type="subcellular location">
    <subcellularLocation>
        <location evidence="8">Cytoplasm</location>
    </subcellularLocation>
    <subcellularLocation>
        <location evidence="8">Mitochondrion outer membrane</location>
        <topology evidence="8">Peripheral membrane protein</topology>
        <orientation evidence="8">Cytoplasmic side</orientation>
    </subcellularLocation>
    <text evidence="8">Weakly associates with mitochondria, possibly via QTRT2.</text>
</comment>
<evidence type="ECO:0000256" key="3">
    <source>
        <dbReference type="ARBA" id="ARBA00022694"/>
    </source>
</evidence>
<keyword evidence="4 8" id="KW-0479">Metal-binding</keyword>
<keyword evidence="1 8" id="KW-0328">Glycosyltransferase</keyword>
<dbReference type="HAMAP" id="MF_00168">
    <property type="entry name" value="Q_tRNA_Tgt"/>
    <property type="match status" value="1"/>
</dbReference>
<feature type="region of interest" description="RNA binding" evidence="8">
    <location>
        <begin position="279"/>
        <end position="285"/>
    </location>
</feature>